<evidence type="ECO:0000313" key="3">
    <source>
        <dbReference type="Proteomes" id="UP000250642"/>
    </source>
</evidence>
<dbReference type="AlphaFoldDB" id="A0A329QFQ9"/>
<accession>A0A329QFQ9</accession>
<feature type="region of interest" description="Disordered" evidence="1">
    <location>
        <begin position="144"/>
        <end position="165"/>
    </location>
</feature>
<dbReference type="RefSeq" id="WP_113056029.1">
    <property type="nucleotide sequence ID" value="NZ_CP175536.1"/>
</dbReference>
<reference evidence="2 3" key="1">
    <citation type="submission" date="2018-04" db="EMBL/GenBank/DDBJ databases">
        <title>Paenibacillus taichungensis Genome sequencing and assembly.</title>
        <authorList>
            <person name="Xu J."/>
            <person name="Rensing C."/>
            <person name="Mazhar H.S."/>
        </authorList>
    </citation>
    <scope>NUCLEOTIDE SEQUENCE [LARGE SCALE GENOMIC DNA]</scope>
    <source>
        <strain evidence="2 3">NC1</strain>
    </source>
</reference>
<gene>
    <name evidence="2" type="ORF">DC345_28735</name>
</gene>
<dbReference type="Proteomes" id="UP000250642">
    <property type="component" value="Unassembled WGS sequence"/>
</dbReference>
<organism evidence="2 3">
    <name type="scientific">Paenibacillus taichungensis</name>
    <dbReference type="NCBI Taxonomy" id="484184"/>
    <lineage>
        <taxon>Bacteria</taxon>
        <taxon>Bacillati</taxon>
        <taxon>Bacillota</taxon>
        <taxon>Bacilli</taxon>
        <taxon>Bacillales</taxon>
        <taxon>Paenibacillaceae</taxon>
        <taxon>Paenibacillus</taxon>
    </lineage>
</organism>
<comment type="caution">
    <text evidence="2">The sequence shown here is derived from an EMBL/GenBank/DDBJ whole genome shotgun (WGS) entry which is preliminary data.</text>
</comment>
<dbReference type="EMBL" id="QEVW01000025">
    <property type="protein sequence ID" value="RAW10539.1"/>
    <property type="molecule type" value="Genomic_DNA"/>
</dbReference>
<evidence type="ECO:0000313" key="2">
    <source>
        <dbReference type="EMBL" id="RAW10539.1"/>
    </source>
</evidence>
<sequence>MSLSINRHSITTSYDHSVKANENKLNSQNYETAQRKAADSLELSKEFAEYAGGVQASLPTENYSRTYNRSEDAFMLTTDQQKSLLSDLQSYLASSDASAVTDEFAGSTVSPLASLSELLAGQDLPAASDEDISDLFDQVAEIIQSQRPEPPPANDVSRSERNGTPPMMQAMGGIMPPFAWNIQENSNEQNQDNTMNNEITVDEKKSLLSELQNLISSSGSGAASSVEDEENDLLAALQNAWGNTDASTAGDEEISALFEKIAKLFN</sequence>
<evidence type="ECO:0000256" key="1">
    <source>
        <dbReference type="SAM" id="MobiDB-lite"/>
    </source>
</evidence>
<proteinExistence type="predicted"/>
<name>A0A329QFQ9_9BACL</name>
<protein>
    <submittedName>
        <fullName evidence="2">Uncharacterized protein</fullName>
    </submittedName>
</protein>